<protein>
    <submittedName>
        <fullName evidence="2">Uncharacterized protein</fullName>
    </submittedName>
</protein>
<evidence type="ECO:0000313" key="3">
    <source>
        <dbReference type="Proteomes" id="UP000266861"/>
    </source>
</evidence>
<evidence type="ECO:0000256" key="1">
    <source>
        <dbReference type="SAM" id="Phobius"/>
    </source>
</evidence>
<feature type="transmembrane region" description="Helical" evidence="1">
    <location>
        <begin position="12"/>
        <end position="30"/>
    </location>
</feature>
<dbReference type="EMBL" id="PQFF01000063">
    <property type="protein sequence ID" value="RHZ85410.1"/>
    <property type="molecule type" value="Genomic_DNA"/>
</dbReference>
<keyword evidence="3" id="KW-1185">Reference proteome</keyword>
<keyword evidence="1" id="KW-0472">Membrane</keyword>
<proteinExistence type="predicted"/>
<comment type="caution">
    <text evidence="2">The sequence shown here is derived from an EMBL/GenBank/DDBJ whole genome shotgun (WGS) entry which is preliminary data.</text>
</comment>
<sequence length="79" mass="9382">MTPSKATTVTKSIYWANLILLGFSNATFVFKHSAFDEFQDEKKRTEDIINDRVNEYPVQVTEIIMIKWKIKFIRHINPY</sequence>
<dbReference type="Proteomes" id="UP000266861">
    <property type="component" value="Unassembled WGS sequence"/>
</dbReference>
<evidence type="ECO:0000313" key="2">
    <source>
        <dbReference type="EMBL" id="RHZ85410.1"/>
    </source>
</evidence>
<dbReference type="OrthoDB" id="5575722at2759"/>
<dbReference type="AlphaFoldDB" id="A0A397JLL7"/>
<accession>A0A397JLL7</accession>
<reference evidence="2 3" key="1">
    <citation type="submission" date="2018-08" db="EMBL/GenBank/DDBJ databases">
        <title>Genome and evolution of the arbuscular mycorrhizal fungus Diversispora epigaea (formerly Glomus versiforme) and its bacterial endosymbionts.</title>
        <authorList>
            <person name="Sun X."/>
            <person name="Fei Z."/>
            <person name="Harrison M."/>
        </authorList>
    </citation>
    <scope>NUCLEOTIDE SEQUENCE [LARGE SCALE GENOMIC DNA]</scope>
    <source>
        <strain evidence="2 3">IT104</strain>
    </source>
</reference>
<keyword evidence="1" id="KW-1133">Transmembrane helix</keyword>
<name>A0A397JLL7_9GLOM</name>
<organism evidence="2 3">
    <name type="scientific">Diversispora epigaea</name>
    <dbReference type="NCBI Taxonomy" id="1348612"/>
    <lineage>
        <taxon>Eukaryota</taxon>
        <taxon>Fungi</taxon>
        <taxon>Fungi incertae sedis</taxon>
        <taxon>Mucoromycota</taxon>
        <taxon>Glomeromycotina</taxon>
        <taxon>Glomeromycetes</taxon>
        <taxon>Diversisporales</taxon>
        <taxon>Diversisporaceae</taxon>
        <taxon>Diversispora</taxon>
    </lineage>
</organism>
<gene>
    <name evidence="2" type="ORF">Glove_66g128</name>
</gene>
<keyword evidence="1" id="KW-0812">Transmembrane</keyword>